<accession>I1QHE3</accession>
<dbReference type="HOGENOM" id="CLU_3074900_0_0_1"/>
<reference evidence="1" key="1">
    <citation type="submission" date="2015-06" db="UniProtKB">
        <authorList>
            <consortium name="EnsemblPlants"/>
        </authorList>
    </citation>
    <scope>IDENTIFICATION</scope>
</reference>
<dbReference type="AlphaFoldDB" id="I1QHE3"/>
<dbReference type="EnsemblPlants" id="ORGLA08G0084400.1">
    <property type="protein sequence ID" value="ORGLA08G0084400.1"/>
    <property type="gene ID" value="ORGLA08G0084400"/>
</dbReference>
<reference evidence="1 2" key="2">
    <citation type="submission" date="2018-04" db="EMBL/GenBank/DDBJ databases">
        <title>OglaRS2 (Oryza glaberrima Reference Sequence Version 2).</title>
        <authorList>
            <person name="Zhang J."/>
            <person name="Kudrna D."/>
            <person name="Lee S."/>
            <person name="Talag J."/>
            <person name="Rajasekar S."/>
            <person name="Wing R.A."/>
        </authorList>
    </citation>
    <scope>NUCLEOTIDE SEQUENCE [LARGE SCALE GENOMIC DNA]</scope>
    <source>
        <strain evidence="1 2">cv. IRGC 96717</strain>
    </source>
</reference>
<proteinExistence type="predicted"/>
<sequence>GGPCLPGWDTTCPGERTHVLAKQVTADDRLGEWQSAPACIEHLVTEDCNPAVP</sequence>
<name>I1QHE3_ORYGL</name>
<evidence type="ECO:0000313" key="2">
    <source>
        <dbReference type="Proteomes" id="UP000007306"/>
    </source>
</evidence>
<evidence type="ECO:0000313" key="1">
    <source>
        <dbReference type="EnsemblPlants" id="ORGLA08G0084400.1"/>
    </source>
</evidence>
<protein>
    <submittedName>
        <fullName evidence="1">Uncharacterized protein</fullName>
    </submittedName>
</protein>
<organism evidence="1 2">
    <name type="scientific">Oryza glaberrima</name>
    <name type="common">African rice</name>
    <dbReference type="NCBI Taxonomy" id="4538"/>
    <lineage>
        <taxon>Eukaryota</taxon>
        <taxon>Viridiplantae</taxon>
        <taxon>Streptophyta</taxon>
        <taxon>Embryophyta</taxon>
        <taxon>Tracheophyta</taxon>
        <taxon>Spermatophyta</taxon>
        <taxon>Magnoliopsida</taxon>
        <taxon>Liliopsida</taxon>
        <taxon>Poales</taxon>
        <taxon>Poaceae</taxon>
        <taxon>BOP clade</taxon>
        <taxon>Oryzoideae</taxon>
        <taxon>Oryzeae</taxon>
        <taxon>Oryzinae</taxon>
        <taxon>Oryza</taxon>
    </lineage>
</organism>
<dbReference type="Proteomes" id="UP000007306">
    <property type="component" value="Chromosome 8"/>
</dbReference>
<keyword evidence="2" id="KW-1185">Reference proteome</keyword>
<dbReference type="Gramene" id="ORGLA08G0084400.1">
    <property type="protein sequence ID" value="ORGLA08G0084400.1"/>
    <property type="gene ID" value="ORGLA08G0084400"/>
</dbReference>